<proteinExistence type="predicted"/>
<evidence type="ECO:0000313" key="6">
    <source>
        <dbReference type="EMBL" id="SAK69682.1"/>
    </source>
</evidence>
<dbReference type="SMART" id="SM00530">
    <property type="entry name" value="HTH_XRE"/>
    <property type="match status" value="1"/>
</dbReference>
<feature type="region of interest" description="Disordered" evidence="4">
    <location>
        <begin position="32"/>
        <end position="51"/>
    </location>
</feature>
<keyword evidence="2" id="KW-0238">DNA-binding</keyword>
<evidence type="ECO:0000259" key="5">
    <source>
        <dbReference type="PROSITE" id="PS50943"/>
    </source>
</evidence>
<dbReference type="CDD" id="cd00093">
    <property type="entry name" value="HTH_XRE"/>
    <property type="match status" value="1"/>
</dbReference>
<accession>A0A158BHZ7</accession>
<organism evidence="6 7">
    <name type="scientific">Caballeronia pedi</name>
    <dbReference type="NCBI Taxonomy" id="1777141"/>
    <lineage>
        <taxon>Bacteria</taxon>
        <taxon>Pseudomonadati</taxon>
        <taxon>Pseudomonadota</taxon>
        <taxon>Betaproteobacteria</taxon>
        <taxon>Burkholderiales</taxon>
        <taxon>Burkholderiaceae</taxon>
        <taxon>Caballeronia</taxon>
    </lineage>
</organism>
<dbReference type="Pfam" id="PF01381">
    <property type="entry name" value="HTH_3"/>
    <property type="match status" value="1"/>
</dbReference>
<dbReference type="Gene3D" id="1.10.260.40">
    <property type="entry name" value="lambda repressor-like DNA-binding domains"/>
    <property type="match status" value="1"/>
</dbReference>
<reference evidence="6" key="1">
    <citation type="submission" date="2016-01" db="EMBL/GenBank/DDBJ databases">
        <authorList>
            <person name="Peeters C."/>
        </authorList>
    </citation>
    <scope>NUCLEOTIDE SEQUENCE [LARGE SCALE GENOMIC DNA]</scope>
    <source>
        <strain evidence="6">LMG 29323</strain>
    </source>
</reference>
<comment type="caution">
    <text evidence="6">The sequence shown here is derived from an EMBL/GenBank/DDBJ whole genome shotgun (WGS) entry which is preliminary data.</text>
</comment>
<feature type="domain" description="HTH cro/C1-type" evidence="5">
    <location>
        <begin position="47"/>
        <end position="100"/>
    </location>
</feature>
<keyword evidence="7" id="KW-1185">Reference proteome</keyword>
<dbReference type="STRING" id="1777141.AWB80_03593"/>
<gene>
    <name evidence="6" type="ORF">AWB80_03593</name>
</gene>
<dbReference type="InterPro" id="IPR052359">
    <property type="entry name" value="HTH-type_reg/antitoxin"/>
</dbReference>
<dbReference type="SUPFAM" id="SSF47413">
    <property type="entry name" value="lambda repressor-like DNA-binding domains"/>
    <property type="match status" value="1"/>
</dbReference>
<evidence type="ECO:0000256" key="1">
    <source>
        <dbReference type="ARBA" id="ARBA00023015"/>
    </source>
</evidence>
<dbReference type="Proteomes" id="UP000054911">
    <property type="component" value="Unassembled WGS sequence"/>
</dbReference>
<dbReference type="PANTHER" id="PTHR36511">
    <property type="entry name" value="MERR FAMILY BACTERIAL REGULATORY PROTEIN"/>
    <property type="match status" value="1"/>
</dbReference>
<evidence type="ECO:0000256" key="3">
    <source>
        <dbReference type="ARBA" id="ARBA00023163"/>
    </source>
</evidence>
<dbReference type="PANTHER" id="PTHR36511:SF4">
    <property type="entry name" value="ANTITOXIN MQSA"/>
    <property type="match status" value="1"/>
</dbReference>
<protein>
    <submittedName>
        <fullName evidence="6">XRE family transcriptional regulator</fullName>
    </submittedName>
</protein>
<sequence>MPLTKKELAAKEAKRNLSGELLQAVREMKQGRAARVTHVEPSTASVARDKSGLSQSEFAKLIGVSLRTLQEWEQGRRKPTGAAQTLLRVAALHPEALRDLQSS</sequence>
<keyword evidence="3" id="KW-0804">Transcription</keyword>
<evidence type="ECO:0000313" key="7">
    <source>
        <dbReference type="Proteomes" id="UP000054911"/>
    </source>
</evidence>
<dbReference type="GO" id="GO:0003677">
    <property type="term" value="F:DNA binding"/>
    <property type="evidence" value="ECO:0007669"/>
    <property type="project" value="UniProtKB-KW"/>
</dbReference>
<dbReference type="AlphaFoldDB" id="A0A158BHZ7"/>
<dbReference type="InterPro" id="IPR001387">
    <property type="entry name" value="Cro/C1-type_HTH"/>
</dbReference>
<dbReference type="PROSITE" id="PS50943">
    <property type="entry name" value="HTH_CROC1"/>
    <property type="match status" value="1"/>
</dbReference>
<dbReference type="RefSeq" id="WP_061176005.1">
    <property type="nucleotide sequence ID" value="NZ_FCOE02000010.1"/>
</dbReference>
<evidence type="ECO:0000256" key="2">
    <source>
        <dbReference type="ARBA" id="ARBA00023125"/>
    </source>
</evidence>
<name>A0A158BHZ7_9BURK</name>
<dbReference type="OrthoDB" id="9799384at2"/>
<evidence type="ECO:0000256" key="4">
    <source>
        <dbReference type="SAM" id="MobiDB-lite"/>
    </source>
</evidence>
<dbReference type="EMBL" id="FCOE02000010">
    <property type="protein sequence ID" value="SAK69682.1"/>
    <property type="molecule type" value="Genomic_DNA"/>
</dbReference>
<keyword evidence="1" id="KW-0805">Transcription regulation</keyword>
<dbReference type="InterPro" id="IPR010982">
    <property type="entry name" value="Lambda_DNA-bd_dom_sf"/>
</dbReference>